<evidence type="ECO:0000313" key="1">
    <source>
        <dbReference type="EMBL" id="MPN09694.1"/>
    </source>
</evidence>
<organism evidence="1">
    <name type="scientific">bioreactor metagenome</name>
    <dbReference type="NCBI Taxonomy" id="1076179"/>
    <lineage>
        <taxon>unclassified sequences</taxon>
        <taxon>metagenomes</taxon>
        <taxon>ecological metagenomes</taxon>
    </lineage>
</organism>
<sequence>MAGMLCAGLEVLSCERYPEPYTAAWSYELHTPAGKCVCMWTLSQCMECTAGETVRRQWDGMEKSDASFADESMGAYRGKLDMTVTKIV</sequence>
<reference evidence="1" key="1">
    <citation type="submission" date="2019-08" db="EMBL/GenBank/DDBJ databases">
        <authorList>
            <person name="Kucharzyk K."/>
            <person name="Murdoch R.W."/>
            <person name="Higgins S."/>
            <person name="Loffler F."/>
        </authorList>
    </citation>
    <scope>NUCLEOTIDE SEQUENCE</scope>
</reference>
<comment type="caution">
    <text evidence="1">The sequence shown here is derived from an EMBL/GenBank/DDBJ whole genome shotgun (WGS) entry which is preliminary data.</text>
</comment>
<proteinExistence type="predicted"/>
<dbReference type="AlphaFoldDB" id="A0A645FAW6"/>
<dbReference type="EMBL" id="VSSQ01055824">
    <property type="protein sequence ID" value="MPN09694.1"/>
    <property type="molecule type" value="Genomic_DNA"/>
</dbReference>
<gene>
    <name evidence="1" type="ORF">SDC9_156986</name>
</gene>
<name>A0A645FAW6_9ZZZZ</name>
<protein>
    <submittedName>
        <fullName evidence="1">Uncharacterized protein</fullName>
    </submittedName>
</protein>
<accession>A0A645FAW6</accession>